<feature type="domain" description="HTH iclR-type" evidence="5">
    <location>
        <begin position="13"/>
        <end position="72"/>
    </location>
</feature>
<accession>A0A2X4UNU2</accession>
<evidence type="ECO:0000259" key="6">
    <source>
        <dbReference type="PROSITE" id="PS51078"/>
    </source>
</evidence>
<dbReference type="InterPro" id="IPR036388">
    <property type="entry name" value="WH-like_DNA-bd_sf"/>
</dbReference>
<dbReference type="InterPro" id="IPR050707">
    <property type="entry name" value="HTH_MetabolicPath_Reg"/>
</dbReference>
<dbReference type="Gene3D" id="3.30.450.40">
    <property type="match status" value="2"/>
</dbReference>
<dbReference type="Pfam" id="PF01614">
    <property type="entry name" value="IclR_C"/>
    <property type="match status" value="2"/>
</dbReference>
<feature type="region of interest" description="Disordered" evidence="4">
    <location>
        <begin position="234"/>
        <end position="253"/>
    </location>
</feature>
<dbReference type="SUPFAM" id="SSF46785">
    <property type="entry name" value="Winged helix' DNA-binding domain"/>
    <property type="match status" value="1"/>
</dbReference>
<dbReference type="SUPFAM" id="SSF55781">
    <property type="entry name" value="GAF domain-like"/>
    <property type="match status" value="1"/>
</dbReference>
<evidence type="ECO:0000256" key="1">
    <source>
        <dbReference type="ARBA" id="ARBA00023015"/>
    </source>
</evidence>
<evidence type="ECO:0000256" key="4">
    <source>
        <dbReference type="SAM" id="MobiDB-lite"/>
    </source>
</evidence>
<dbReference type="Proteomes" id="UP000249091">
    <property type="component" value="Chromosome 1"/>
</dbReference>
<protein>
    <submittedName>
        <fullName evidence="7">IclR family transcriptional regulator</fullName>
    </submittedName>
</protein>
<dbReference type="InterPro" id="IPR005471">
    <property type="entry name" value="Tscrpt_reg_IclR_N"/>
</dbReference>
<evidence type="ECO:0000256" key="2">
    <source>
        <dbReference type="ARBA" id="ARBA00023125"/>
    </source>
</evidence>
<keyword evidence="1" id="KW-0805">Transcription regulation</keyword>
<dbReference type="InterPro" id="IPR014757">
    <property type="entry name" value="Tscrpt_reg_IclR_C"/>
</dbReference>
<dbReference type="PANTHER" id="PTHR30136">
    <property type="entry name" value="HELIX-TURN-HELIX TRANSCRIPTIONAL REGULATOR, ICLR FAMILY"/>
    <property type="match status" value="1"/>
</dbReference>
<keyword evidence="3" id="KW-0804">Transcription</keyword>
<dbReference type="GO" id="GO:0003677">
    <property type="term" value="F:DNA binding"/>
    <property type="evidence" value="ECO:0007669"/>
    <property type="project" value="UniProtKB-KW"/>
</dbReference>
<proteinExistence type="predicted"/>
<evidence type="ECO:0000313" key="8">
    <source>
        <dbReference type="Proteomes" id="UP000249091"/>
    </source>
</evidence>
<keyword evidence="2" id="KW-0238">DNA-binding</keyword>
<feature type="domain" description="IclR-ED" evidence="6">
    <location>
        <begin position="73"/>
        <end position="228"/>
    </location>
</feature>
<dbReference type="STRING" id="1219011.GCA_001895045_03447"/>
<dbReference type="KEGG" id="rcr:NCTC10994_03285"/>
<gene>
    <name evidence="7" type="primary">kdgR_7</name>
    <name evidence="7" type="ORF">NCTC10994_03285</name>
</gene>
<dbReference type="PANTHER" id="PTHR30136:SF24">
    <property type="entry name" value="HTH-TYPE TRANSCRIPTIONAL REPRESSOR ALLR"/>
    <property type="match status" value="1"/>
</dbReference>
<organism evidence="7 8">
    <name type="scientific">Rhodococcus coprophilus</name>
    <dbReference type="NCBI Taxonomy" id="38310"/>
    <lineage>
        <taxon>Bacteria</taxon>
        <taxon>Bacillati</taxon>
        <taxon>Actinomycetota</taxon>
        <taxon>Actinomycetes</taxon>
        <taxon>Mycobacteriales</taxon>
        <taxon>Nocardiaceae</taxon>
        <taxon>Rhodococcus</taxon>
    </lineage>
</organism>
<sequence length="253" mass="27681">MTIQAEADPTTPSAVLDRVNLVLDAFNGVSRLTLAQIVRRTGLPRSSAHRMLERLVSMRWLHREGRDYTLGLRLMELGSLAVHQDRLHATALPHLQELQRVTGFVVHLAVLEGDDLVYLEKLGGRLATVVPTRIGGRRPAPSTALGKALLAYDGTPGPSYDHIREHGIAFEKEESLPGFGCIAVPIGLIGSAVAAVSVCGPLSHLRFDHKFATPVRLTATAIWRALDRNHVTPTLQRRRPLHSTASAQEPQYA</sequence>
<dbReference type="PROSITE" id="PS51078">
    <property type="entry name" value="ICLR_ED"/>
    <property type="match status" value="1"/>
</dbReference>
<dbReference type="Gene3D" id="1.10.10.10">
    <property type="entry name" value="Winged helix-like DNA-binding domain superfamily/Winged helix DNA-binding domain"/>
    <property type="match status" value="1"/>
</dbReference>
<reference evidence="7 8" key="1">
    <citation type="submission" date="2018-06" db="EMBL/GenBank/DDBJ databases">
        <authorList>
            <consortium name="Pathogen Informatics"/>
            <person name="Doyle S."/>
        </authorList>
    </citation>
    <scope>NUCLEOTIDE SEQUENCE [LARGE SCALE GENOMIC DNA]</scope>
    <source>
        <strain evidence="7 8">NCTC10994</strain>
    </source>
</reference>
<dbReference type="GO" id="GO:0003700">
    <property type="term" value="F:DNA-binding transcription factor activity"/>
    <property type="evidence" value="ECO:0007669"/>
    <property type="project" value="TreeGrafter"/>
</dbReference>
<dbReference type="Pfam" id="PF09339">
    <property type="entry name" value="HTH_IclR"/>
    <property type="match status" value="1"/>
</dbReference>
<name>A0A2X4UNU2_9NOCA</name>
<dbReference type="GO" id="GO:0045892">
    <property type="term" value="P:negative regulation of DNA-templated transcription"/>
    <property type="evidence" value="ECO:0007669"/>
    <property type="project" value="TreeGrafter"/>
</dbReference>
<keyword evidence="8" id="KW-1185">Reference proteome</keyword>
<dbReference type="AlphaFoldDB" id="A0A2X4UNU2"/>
<feature type="compositionally biased region" description="Polar residues" evidence="4">
    <location>
        <begin position="243"/>
        <end position="253"/>
    </location>
</feature>
<dbReference type="InterPro" id="IPR036390">
    <property type="entry name" value="WH_DNA-bd_sf"/>
</dbReference>
<dbReference type="EMBL" id="LS483468">
    <property type="protein sequence ID" value="SQI36242.1"/>
    <property type="molecule type" value="Genomic_DNA"/>
</dbReference>
<dbReference type="PROSITE" id="PS51077">
    <property type="entry name" value="HTH_ICLR"/>
    <property type="match status" value="1"/>
</dbReference>
<evidence type="ECO:0000256" key="3">
    <source>
        <dbReference type="ARBA" id="ARBA00023163"/>
    </source>
</evidence>
<evidence type="ECO:0000259" key="5">
    <source>
        <dbReference type="PROSITE" id="PS51077"/>
    </source>
</evidence>
<dbReference type="RefSeq" id="WP_072703050.1">
    <property type="nucleotide sequence ID" value="NZ_JAFBBL010000001.1"/>
</dbReference>
<evidence type="ECO:0000313" key="7">
    <source>
        <dbReference type="EMBL" id="SQI36242.1"/>
    </source>
</evidence>
<dbReference type="SMART" id="SM00346">
    <property type="entry name" value="HTH_ICLR"/>
    <property type="match status" value="1"/>
</dbReference>
<dbReference type="InterPro" id="IPR029016">
    <property type="entry name" value="GAF-like_dom_sf"/>
</dbReference>